<proteinExistence type="inferred from homology"/>
<comment type="catalytic activity">
    <reaction evidence="5">
        <text>an N-acylsphing-4-enine + H2O = sphing-4-enine + a fatty acid</text>
        <dbReference type="Rhea" id="RHEA:20856"/>
        <dbReference type="ChEBI" id="CHEBI:15377"/>
        <dbReference type="ChEBI" id="CHEBI:28868"/>
        <dbReference type="ChEBI" id="CHEBI:52639"/>
        <dbReference type="ChEBI" id="CHEBI:57756"/>
        <dbReference type="EC" id="3.5.1.23"/>
    </reaction>
</comment>
<feature type="binding site" evidence="4">
    <location>
        <position position="103"/>
    </location>
    <ligand>
        <name>Zn(2+)</name>
        <dbReference type="ChEBI" id="CHEBI:29105"/>
    </ligand>
</feature>
<evidence type="ECO:0000256" key="4">
    <source>
        <dbReference type="PIRSR" id="PIRSR606823-2"/>
    </source>
</evidence>
<dbReference type="InterPro" id="IPR031329">
    <property type="entry name" value="NEUT/ALK_ceramidase_N"/>
</dbReference>
<dbReference type="EMBL" id="LK023313">
    <property type="protein sequence ID" value="CDS02664.1"/>
    <property type="molecule type" value="Genomic_DNA"/>
</dbReference>
<dbReference type="AlphaFoldDB" id="A0A077W899"/>
<accession>A0A077W899</accession>
<dbReference type="GO" id="GO:0046872">
    <property type="term" value="F:metal ion binding"/>
    <property type="evidence" value="ECO:0007669"/>
    <property type="project" value="UniProtKB-KW"/>
</dbReference>
<feature type="binding site" evidence="4">
    <location>
        <position position="212"/>
    </location>
    <ligand>
        <name>Zn(2+)</name>
        <dbReference type="ChEBI" id="CHEBI:29105"/>
    </ligand>
</feature>
<organism evidence="8">
    <name type="scientific">Lichtheimia ramosa</name>
    <dbReference type="NCBI Taxonomy" id="688394"/>
    <lineage>
        <taxon>Eukaryota</taxon>
        <taxon>Fungi</taxon>
        <taxon>Fungi incertae sedis</taxon>
        <taxon>Mucoromycota</taxon>
        <taxon>Mucoromycotina</taxon>
        <taxon>Mucoromycetes</taxon>
        <taxon>Mucorales</taxon>
        <taxon>Lichtheimiaceae</taxon>
        <taxon>Lichtheimia</taxon>
    </lineage>
</organism>
<protein>
    <recommendedName>
        <fullName evidence="5">Neutral ceramidase</fullName>
        <ecNumber evidence="5">3.5.1.23</ecNumber>
    </recommendedName>
</protein>
<dbReference type="GO" id="GO:0016020">
    <property type="term" value="C:membrane"/>
    <property type="evidence" value="ECO:0007669"/>
    <property type="project" value="GOC"/>
</dbReference>
<dbReference type="GO" id="GO:0046512">
    <property type="term" value="P:sphingosine biosynthetic process"/>
    <property type="evidence" value="ECO:0007669"/>
    <property type="project" value="TreeGrafter"/>
</dbReference>
<name>A0A077W899_9FUNG</name>
<keyword evidence="5" id="KW-0443">Lipid metabolism</keyword>
<comment type="cofactor">
    <cofactor evidence="4">
        <name>Zn(2+)</name>
        <dbReference type="ChEBI" id="CHEBI:29105"/>
    </cofactor>
    <text evidence="4">Binds 1 zinc ion per subunit.</text>
</comment>
<gene>
    <name evidence="8" type="ORF">LRAMOSA00069</name>
</gene>
<evidence type="ECO:0000259" key="6">
    <source>
        <dbReference type="Pfam" id="PF04734"/>
    </source>
</evidence>
<keyword evidence="2 5" id="KW-0378">Hydrolase</keyword>
<dbReference type="Pfam" id="PF04734">
    <property type="entry name" value="Ceramidase_alk"/>
    <property type="match status" value="1"/>
</dbReference>
<evidence type="ECO:0000313" key="8">
    <source>
        <dbReference type="EMBL" id="CDS02664.1"/>
    </source>
</evidence>
<feature type="active site" description="Nucleophile" evidence="3">
    <location>
        <position position="263"/>
    </location>
</feature>
<evidence type="ECO:0000259" key="7">
    <source>
        <dbReference type="Pfam" id="PF17048"/>
    </source>
</evidence>
<dbReference type="InterPro" id="IPR031331">
    <property type="entry name" value="NEUT/ALK_ceramidase_C"/>
</dbReference>
<keyword evidence="4" id="KW-0479">Metal-binding</keyword>
<keyword evidence="4" id="KW-0862">Zinc</keyword>
<dbReference type="Pfam" id="PF17048">
    <property type="entry name" value="Ceramidse_alk_C"/>
    <property type="match status" value="1"/>
</dbReference>
<dbReference type="InterPro" id="IPR006823">
    <property type="entry name" value="Ceramidase_alk"/>
</dbReference>
<dbReference type="GO" id="GO:0017040">
    <property type="term" value="F:N-acylsphingosine amidohydrolase activity"/>
    <property type="evidence" value="ECO:0007669"/>
    <property type="project" value="UniProtKB-UniRule"/>
</dbReference>
<evidence type="ECO:0000256" key="5">
    <source>
        <dbReference type="RuleBase" id="RU366019"/>
    </source>
</evidence>
<dbReference type="PANTHER" id="PTHR12670:SF1">
    <property type="entry name" value="NEUTRAL CERAMIDASE"/>
    <property type="match status" value="1"/>
</dbReference>
<evidence type="ECO:0000256" key="1">
    <source>
        <dbReference type="ARBA" id="ARBA00009835"/>
    </source>
</evidence>
<feature type="domain" description="Neutral/alkaline non-lysosomal ceramidase N-terminal" evidence="6">
    <location>
        <begin position="12"/>
        <end position="491"/>
    </location>
</feature>
<evidence type="ECO:0000256" key="3">
    <source>
        <dbReference type="PIRSR" id="PIRSR606823-1"/>
    </source>
</evidence>
<dbReference type="GO" id="GO:0005576">
    <property type="term" value="C:extracellular region"/>
    <property type="evidence" value="ECO:0007669"/>
    <property type="project" value="TreeGrafter"/>
</dbReference>
<comment type="similarity">
    <text evidence="1 5">Belongs to the neutral ceramidase family.</text>
</comment>
<dbReference type="OrthoDB" id="191371at2759"/>
<evidence type="ECO:0000256" key="2">
    <source>
        <dbReference type="ARBA" id="ARBA00022801"/>
    </source>
</evidence>
<reference evidence="8" key="1">
    <citation type="journal article" date="2014" name="Genome Announc.">
        <title>De novo whole-genome sequence and genome annotation of Lichtheimia ramosa.</title>
        <authorList>
            <person name="Linde J."/>
            <person name="Schwartze V."/>
            <person name="Binder U."/>
            <person name="Lass-Florl C."/>
            <person name="Voigt K."/>
            <person name="Horn F."/>
        </authorList>
    </citation>
    <scope>NUCLEOTIDE SEQUENCE</scope>
    <source>
        <strain evidence="8">JMRC FSU:6197</strain>
    </source>
</reference>
<dbReference type="GO" id="GO:0042759">
    <property type="term" value="P:long-chain fatty acid biosynthetic process"/>
    <property type="evidence" value="ECO:0007669"/>
    <property type="project" value="TreeGrafter"/>
</dbReference>
<dbReference type="InterPro" id="IPR038445">
    <property type="entry name" value="NCDase_C_sf"/>
</dbReference>
<dbReference type="GO" id="GO:0046514">
    <property type="term" value="P:ceramide catabolic process"/>
    <property type="evidence" value="ECO:0007669"/>
    <property type="project" value="InterPro"/>
</dbReference>
<dbReference type="Gene3D" id="2.60.40.2300">
    <property type="entry name" value="Neutral/alkaline non-lysosomal ceramidase, C-terminal domain"/>
    <property type="match status" value="1"/>
</dbReference>
<feature type="domain" description="Neutral/alkaline non-lysosomal ceramidase C-terminal" evidence="7">
    <location>
        <begin position="541"/>
        <end position="711"/>
    </location>
</feature>
<dbReference type="PANTHER" id="PTHR12670">
    <property type="entry name" value="CERAMIDASE"/>
    <property type="match status" value="1"/>
</dbReference>
<dbReference type="EC" id="3.5.1.23" evidence="5"/>
<sequence length="712" mass="78392">MCCSAAKDEGSFKVGVGIGDITGPAAEIMMMGYAELGQTDKGILQRIFARAFIVATDTDRVVFVNTDTQSMGDIVKKRVVKKLQELYGNKVYTEQNVMLSSTHSHSSMGGYLQHALYEISVLGWIEETTKPMVEGIVNAIVRAHDHLQEGSVTVSRGELLDSNISRSPAAYLLNPKEERDEYKYNVDKDMTLLGFRDTDGNGLGLVNWFAVHGVSVNNTNRLVNGDNKGYAAYAAEKHYNSGKPGGRGSFVAAFAQANEGDVSPNTEGAYCTGTNIPCDGTRETKCPGTSTCNGRGPGWKTSDLESNRIIGQNQADKAIELFDHGDKLMTLSGPIDYRQKYWDISNAVIHHEDGTNASTCPAAMGYAFAAGTTDGPALSVFYQNTTHGNPFWDLIADLLKKPSKKQEECQQPKPVLLNTGEITFPYEWQPSIIDVQLIRIGNLYIAAVPSEMTTMSGRRLRKTIKKVLIEQGVGNNDTIVIQTGPANGYAASIHEHQIIVQHAHLLLSLFSPIVQLLKNTKCSDMKTPYGPHTLEAYIQVFTELATAMAKGEPMKDSEELPDYTGKAFNLSPSYPADNPGVGRSFGDIIKDVNKDGNYSRADHPVVSATFVAGNPRNNVMLDGTFLTIEQKQQDDNNSSTWKVIRNDHDYDTRFHFSYKAKLFGLSQAKIEWHIDDNVPEGTYRIGYFGHHKKSLSGEIKSYYGYSSEFTLV</sequence>
<keyword evidence="5" id="KW-0746">Sphingolipid metabolism</keyword>
<feature type="binding site" evidence="4">
    <location>
        <position position="451"/>
    </location>
    <ligand>
        <name>Zn(2+)</name>
        <dbReference type="ChEBI" id="CHEBI:29105"/>
    </ligand>
</feature>